<dbReference type="RefSeq" id="WP_081776788.1">
    <property type="nucleotide sequence ID" value="NZ_CAAAHN010000001.1"/>
</dbReference>
<comment type="similarity">
    <text evidence="1">Belongs to the membrane fusion protein (MFP) (TC 8.A.1) family.</text>
</comment>
<dbReference type="AlphaFoldDB" id="A0A0W0TXE4"/>
<dbReference type="PANTHER" id="PTHR30469:SF15">
    <property type="entry name" value="HLYD FAMILY OF SECRETION PROTEINS"/>
    <property type="match status" value="1"/>
</dbReference>
<dbReference type="STRING" id="45065.Lgee_1053"/>
<dbReference type="InterPro" id="IPR058649">
    <property type="entry name" value="CzcB_C"/>
</dbReference>
<protein>
    <submittedName>
        <fullName evidence="3">Efflux protein</fullName>
    </submittedName>
</protein>
<evidence type="ECO:0000256" key="1">
    <source>
        <dbReference type="ARBA" id="ARBA00009477"/>
    </source>
</evidence>
<reference evidence="3 4" key="1">
    <citation type="submission" date="2015-11" db="EMBL/GenBank/DDBJ databases">
        <title>Genomic analysis of 38 Legionella species identifies large and diverse effector repertoires.</title>
        <authorList>
            <person name="Burstein D."/>
            <person name="Amaro F."/>
            <person name="Zusman T."/>
            <person name="Lifshitz Z."/>
            <person name="Cohen O."/>
            <person name="Gilbert J.A."/>
            <person name="Pupko T."/>
            <person name="Shuman H.A."/>
            <person name="Segal G."/>
        </authorList>
    </citation>
    <scope>NUCLEOTIDE SEQUENCE [LARGE SCALE GENOMIC DNA]</scope>
    <source>
        <strain evidence="3 4">ATCC 49504</strain>
    </source>
</reference>
<dbReference type="Gene3D" id="2.40.420.20">
    <property type="match status" value="1"/>
</dbReference>
<accession>A0A0W0TXE4</accession>
<name>A0A0W0TXE4_9GAMM</name>
<dbReference type="Gene3D" id="2.40.30.170">
    <property type="match status" value="1"/>
</dbReference>
<sequence length="346" mass="38087">MSRLAGVAGVLRRHRRMLAGVLTLVAILLVARGWYVFTRKSPEDTARHVRVVPVVRETLTRRITLPGTVRASRSTVLLAKSRGILDWVASPGLHVRRNDVIARIENPEIERALVLLRESVGIAKAQYERVAPLEKTGIESKSAIEDRKSAWLEAERRLADATRAVDDLNIRAPFDGVVGIFKRREGSQVLDGEALVTVYDPQSLLVEFDLPLNIALTLPENAPVQVEGASYRLTHVQKMLDEDTHMCPAYVNVDCKTCLVGATVLVNLTVEARKNALAIPRGAVFLQDGRETVYLVREGRVVAQPVKTGLLAHRRAEVLSGLREGDRVIPLVTSSLYPGLSVVAEA</sequence>
<dbReference type="PATRIC" id="fig|45065.4.peg.1128"/>
<dbReference type="PANTHER" id="PTHR30469">
    <property type="entry name" value="MULTIDRUG RESISTANCE PROTEIN MDTA"/>
    <property type="match status" value="1"/>
</dbReference>
<dbReference type="GO" id="GO:1990281">
    <property type="term" value="C:efflux pump complex"/>
    <property type="evidence" value="ECO:0007669"/>
    <property type="project" value="TreeGrafter"/>
</dbReference>
<dbReference type="OrthoDB" id="9806939at2"/>
<evidence type="ECO:0000313" key="3">
    <source>
        <dbReference type="EMBL" id="KTD00141.1"/>
    </source>
</evidence>
<dbReference type="GO" id="GO:0015562">
    <property type="term" value="F:efflux transmembrane transporter activity"/>
    <property type="evidence" value="ECO:0007669"/>
    <property type="project" value="TreeGrafter"/>
</dbReference>
<dbReference type="EMBL" id="LNYC01000037">
    <property type="protein sequence ID" value="KTD00141.1"/>
    <property type="molecule type" value="Genomic_DNA"/>
</dbReference>
<evidence type="ECO:0000313" key="4">
    <source>
        <dbReference type="Proteomes" id="UP000054785"/>
    </source>
</evidence>
<dbReference type="InterPro" id="IPR006143">
    <property type="entry name" value="RND_pump_MFP"/>
</dbReference>
<proteinExistence type="inferred from homology"/>
<organism evidence="3 4">
    <name type="scientific">Legionella geestiana</name>
    <dbReference type="NCBI Taxonomy" id="45065"/>
    <lineage>
        <taxon>Bacteria</taxon>
        <taxon>Pseudomonadati</taxon>
        <taxon>Pseudomonadota</taxon>
        <taxon>Gammaproteobacteria</taxon>
        <taxon>Legionellales</taxon>
        <taxon>Legionellaceae</taxon>
        <taxon>Legionella</taxon>
    </lineage>
</organism>
<gene>
    <name evidence="3" type="ORF">Lgee_1053</name>
</gene>
<dbReference type="NCBIfam" id="TIGR01730">
    <property type="entry name" value="RND_mfp"/>
    <property type="match status" value="1"/>
</dbReference>
<feature type="domain" description="CzcB-like C-terminal circularly permuted SH3-like" evidence="2">
    <location>
        <begin position="277"/>
        <end position="328"/>
    </location>
</feature>
<dbReference type="Gene3D" id="2.40.50.100">
    <property type="match status" value="1"/>
</dbReference>
<comment type="caution">
    <text evidence="3">The sequence shown here is derived from an EMBL/GenBank/DDBJ whole genome shotgun (WGS) entry which is preliminary data.</text>
</comment>
<keyword evidence="4" id="KW-1185">Reference proteome</keyword>
<dbReference type="SUPFAM" id="SSF111369">
    <property type="entry name" value="HlyD-like secretion proteins"/>
    <property type="match status" value="1"/>
</dbReference>
<evidence type="ECO:0000259" key="2">
    <source>
        <dbReference type="Pfam" id="PF25975"/>
    </source>
</evidence>
<dbReference type="Gene3D" id="1.10.287.470">
    <property type="entry name" value="Helix hairpin bin"/>
    <property type="match status" value="1"/>
</dbReference>
<dbReference type="Pfam" id="PF25975">
    <property type="entry name" value="CzcB_C"/>
    <property type="match status" value="1"/>
</dbReference>
<dbReference type="Proteomes" id="UP000054785">
    <property type="component" value="Unassembled WGS sequence"/>
</dbReference>